<dbReference type="FunFam" id="2.60.40.10:FF:002073">
    <property type="entry name" value="Ig lambda-1 chain V regions MOPC 104E/RPC20/J558/S104"/>
    <property type="match status" value="1"/>
</dbReference>
<dbReference type="Gene3D" id="2.60.40.10">
    <property type="entry name" value="Immunoglobulins"/>
    <property type="match status" value="1"/>
</dbReference>
<keyword evidence="1" id="KW-0391">Immunity</keyword>
<evidence type="ECO:0000259" key="2">
    <source>
        <dbReference type="PROSITE" id="PS50835"/>
    </source>
</evidence>
<dbReference type="InterPro" id="IPR036179">
    <property type="entry name" value="Ig-like_dom_sf"/>
</dbReference>
<keyword evidence="4" id="KW-1185">Reference proteome</keyword>
<accession>A0A8D2GJ14</accession>
<organism evidence="3 4">
    <name type="scientific">Urocitellus parryii</name>
    <name type="common">Arctic ground squirrel</name>
    <name type="synonym">Spermophilus parryii</name>
    <dbReference type="NCBI Taxonomy" id="9999"/>
    <lineage>
        <taxon>Eukaryota</taxon>
        <taxon>Metazoa</taxon>
        <taxon>Chordata</taxon>
        <taxon>Craniata</taxon>
        <taxon>Vertebrata</taxon>
        <taxon>Euteleostomi</taxon>
        <taxon>Mammalia</taxon>
        <taxon>Eutheria</taxon>
        <taxon>Euarchontoglires</taxon>
        <taxon>Glires</taxon>
        <taxon>Rodentia</taxon>
        <taxon>Sciuromorpha</taxon>
        <taxon>Sciuridae</taxon>
        <taxon>Xerinae</taxon>
        <taxon>Marmotini</taxon>
        <taxon>Urocitellus</taxon>
    </lineage>
</organism>
<proteinExistence type="predicted"/>
<evidence type="ECO:0000313" key="4">
    <source>
        <dbReference type="Proteomes" id="UP000694417"/>
    </source>
</evidence>
<dbReference type="PANTHER" id="PTHR23267">
    <property type="entry name" value="IMMUNOGLOBULIN LIGHT CHAIN"/>
    <property type="match status" value="1"/>
</dbReference>
<dbReference type="GO" id="GO:0019814">
    <property type="term" value="C:immunoglobulin complex"/>
    <property type="evidence" value="ECO:0007669"/>
    <property type="project" value="UniProtKB-KW"/>
</dbReference>
<dbReference type="GeneTree" id="ENSGT00940000163781"/>
<dbReference type="Pfam" id="PF07686">
    <property type="entry name" value="V-set"/>
    <property type="match status" value="1"/>
</dbReference>
<dbReference type="InterPro" id="IPR007110">
    <property type="entry name" value="Ig-like_dom"/>
</dbReference>
<dbReference type="AlphaFoldDB" id="A0A8D2GJ14"/>
<dbReference type="SMART" id="SM00406">
    <property type="entry name" value="IGv"/>
    <property type="match status" value="1"/>
</dbReference>
<reference evidence="3" key="2">
    <citation type="submission" date="2025-09" db="UniProtKB">
        <authorList>
            <consortium name="Ensembl"/>
        </authorList>
    </citation>
    <scope>IDENTIFICATION</scope>
</reference>
<evidence type="ECO:0000256" key="1">
    <source>
        <dbReference type="ARBA" id="ARBA00043265"/>
    </source>
</evidence>
<dbReference type="Proteomes" id="UP000694417">
    <property type="component" value="Unplaced"/>
</dbReference>
<dbReference type="SUPFAM" id="SSF48726">
    <property type="entry name" value="Immunoglobulin"/>
    <property type="match status" value="1"/>
</dbReference>
<reference evidence="3" key="1">
    <citation type="submission" date="2025-08" db="UniProtKB">
        <authorList>
            <consortium name="Ensembl"/>
        </authorList>
    </citation>
    <scope>IDENTIFICATION</scope>
</reference>
<evidence type="ECO:0000313" key="3">
    <source>
        <dbReference type="Ensembl" id="ENSUPAP00010000186.1"/>
    </source>
</evidence>
<dbReference type="InterPro" id="IPR050150">
    <property type="entry name" value="IgV_Light_Chain"/>
</dbReference>
<keyword evidence="1" id="KW-1280">Immunoglobulin</keyword>
<dbReference type="PROSITE" id="PS50835">
    <property type="entry name" value="IG_LIKE"/>
    <property type="match status" value="1"/>
</dbReference>
<sequence>MAAGTWNIGLHALDLDNGHCSISWAVVTQETSLTTTPEGTVTLTCGSSTGAFTTSNYAVWIQQKPYQVPQGVIGGTSNRVPGVPARFSGSLLGDKAAITIIGAQTEDESTYYCALWFSNHFHSDTYRLGNETQTL</sequence>
<dbReference type="InterPro" id="IPR013783">
    <property type="entry name" value="Ig-like_fold"/>
</dbReference>
<feature type="domain" description="Ig-like" evidence="2">
    <location>
        <begin position="25"/>
        <end position="113"/>
    </location>
</feature>
<name>A0A8D2GJ14_UROPR</name>
<protein>
    <recommendedName>
        <fullName evidence="2">Ig-like domain-containing protein</fullName>
    </recommendedName>
</protein>
<dbReference type="Ensembl" id="ENSUPAT00010000210.1">
    <property type="protein sequence ID" value="ENSUPAP00010000186.1"/>
    <property type="gene ID" value="ENSUPAG00010000198.1"/>
</dbReference>
<keyword evidence="1" id="KW-1064">Adaptive immunity</keyword>
<dbReference type="InterPro" id="IPR013106">
    <property type="entry name" value="Ig_V-set"/>
</dbReference>